<accession>A0A517PN58</accession>
<comment type="function">
    <text evidence="8">Part of the ABC transporter complex CysAWTP (TC 3.A.1.6.1) involved in sulfate/thiosulfate import. Probably responsible for the translocation of the substrate across the membrane.</text>
</comment>
<dbReference type="InterPro" id="IPR005667">
    <property type="entry name" value="Sulph_transpt2"/>
</dbReference>
<comment type="subcellular location">
    <subcellularLocation>
        <location evidence="1 9">Cell membrane</location>
        <topology evidence="1 9">Multi-pass membrane protein</topology>
    </subcellularLocation>
</comment>
<feature type="transmembrane region" description="Helical" evidence="9">
    <location>
        <begin position="20"/>
        <end position="42"/>
    </location>
</feature>
<evidence type="ECO:0000256" key="9">
    <source>
        <dbReference type="RuleBase" id="RU363032"/>
    </source>
</evidence>
<evidence type="ECO:0000256" key="6">
    <source>
        <dbReference type="ARBA" id="ARBA00023032"/>
    </source>
</evidence>
<evidence type="ECO:0000256" key="2">
    <source>
        <dbReference type="ARBA" id="ARBA00011779"/>
    </source>
</evidence>
<evidence type="ECO:0000256" key="8">
    <source>
        <dbReference type="ARBA" id="ARBA00025323"/>
    </source>
</evidence>
<feature type="transmembrane region" description="Helical" evidence="9">
    <location>
        <begin position="63"/>
        <end position="83"/>
    </location>
</feature>
<keyword evidence="6" id="KW-0764">Sulfate transport</keyword>
<dbReference type="GO" id="GO:0005886">
    <property type="term" value="C:plasma membrane"/>
    <property type="evidence" value="ECO:0007669"/>
    <property type="project" value="UniProtKB-SubCell"/>
</dbReference>
<keyword evidence="3 9" id="KW-0813">Transport</keyword>
<proteinExistence type="inferred from homology"/>
<dbReference type="OrthoDB" id="9795403at2"/>
<organism evidence="11 12">
    <name type="scientific">Gimesia chilikensis</name>
    <dbReference type="NCBI Taxonomy" id="2605989"/>
    <lineage>
        <taxon>Bacteria</taxon>
        <taxon>Pseudomonadati</taxon>
        <taxon>Planctomycetota</taxon>
        <taxon>Planctomycetia</taxon>
        <taxon>Planctomycetales</taxon>
        <taxon>Planctomycetaceae</taxon>
        <taxon>Gimesia</taxon>
    </lineage>
</organism>
<name>A0A517PN58_9PLAN</name>
<feature type="transmembrane region" description="Helical" evidence="9">
    <location>
        <begin position="176"/>
        <end position="199"/>
    </location>
</feature>
<evidence type="ECO:0000256" key="5">
    <source>
        <dbReference type="ARBA" id="ARBA00022989"/>
    </source>
</evidence>
<gene>
    <name evidence="11" type="primary">cysW</name>
    <name evidence="11" type="ORF">HG66A1_26000</name>
</gene>
<keyword evidence="4 9" id="KW-0812">Transmembrane</keyword>
<dbReference type="GO" id="GO:0015419">
    <property type="term" value="F:ABC-type sulfate transporter activity"/>
    <property type="evidence" value="ECO:0007669"/>
    <property type="project" value="InterPro"/>
</dbReference>
<evidence type="ECO:0000256" key="1">
    <source>
        <dbReference type="ARBA" id="ARBA00004651"/>
    </source>
</evidence>
<dbReference type="PROSITE" id="PS50928">
    <property type="entry name" value="ABC_TM1"/>
    <property type="match status" value="1"/>
</dbReference>
<keyword evidence="7 9" id="KW-0472">Membrane</keyword>
<evidence type="ECO:0000313" key="12">
    <source>
        <dbReference type="Proteomes" id="UP000320421"/>
    </source>
</evidence>
<dbReference type="Pfam" id="PF00528">
    <property type="entry name" value="BPD_transp_1"/>
    <property type="match status" value="1"/>
</dbReference>
<dbReference type="InterPro" id="IPR000515">
    <property type="entry name" value="MetI-like"/>
</dbReference>
<keyword evidence="5 9" id="KW-1133">Transmembrane helix</keyword>
<sequence length="317" mass="34737">MSASNSEESPRTWKSRSDLPFYAVFVAVSAVYILLIVAMLAAETTYTTPGHIMRSFQKPEIRYAIWLSLVSCAITTVLSLWVSVPIGYLMSRHQFPGKTLIDAILDIPIVLPPLVIGLCLLILFQIQLPQFEWLNEMVAAKSGIVYDKVAAAAVADQTQSLDELIRKITKVLFGRAIGVTYEIPSIILAQFMVACAFAVRTMRVTFDQIGPRYEQVALTLGCNRGQAFWRVVFPQAYRGLLAAATLAWARSLGEFGPILIFSGATRMKTEVLPTTVFLELTVGNIEGAVAASLIMVVSALIVLVIARMFGLTRSAAI</sequence>
<comment type="similarity">
    <text evidence="9">Belongs to the binding-protein-dependent transport system permease family.</text>
</comment>
<reference evidence="11 12" key="1">
    <citation type="submission" date="2019-02" db="EMBL/GenBank/DDBJ databases">
        <title>Deep-cultivation of Planctomycetes and their phenomic and genomic characterization uncovers novel biology.</title>
        <authorList>
            <person name="Wiegand S."/>
            <person name="Jogler M."/>
            <person name="Boedeker C."/>
            <person name="Pinto D."/>
            <person name="Vollmers J."/>
            <person name="Rivas-Marin E."/>
            <person name="Kohn T."/>
            <person name="Peeters S.H."/>
            <person name="Heuer A."/>
            <person name="Rast P."/>
            <person name="Oberbeckmann S."/>
            <person name="Bunk B."/>
            <person name="Jeske O."/>
            <person name="Meyerdierks A."/>
            <person name="Storesund J.E."/>
            <person name="Kallscheuer N."/>
            <person name="Luecker S."/>
            <person name="Lage O.M."/>
            <person name="Pohl T."/>
            <person name="Merkel B.J."/>
            <person name="Hornburger P."/>
            <person name="Mueller R.-W."/>
            <person name="Bruemmer F."/>
            <person name="Labrenz M."/>
            <person name="Spormann A.M."/>
            <person name="Op den Camp H."/>
            <person name="Overmann J."/>
            <person name="Amann R."/>
            <person name="Jetten M.S.M."/>
            <person name="Mascher T."/>
            <person name="Medema M.H."/>
            <person name="Devos D.P."/>
            <person name="Kaster A.-K."/>
            <person name="Ovreas L."/>
            <person name="Rohde M."/>
            <person name="Galperin M.Y."/>
            <person name="Jogler C."/>
        </authorList>
    </citation>
    <scope>NUCLEOTIDE SEQUENCE [LARGE SCALE GENOMIC DNA]</scope>
    <source>
        <strain evidence="11 12">HG66A1</strain>
    </source>
</reference>
<dbReference type="Gene3D" id="1.10.3720.10">
    <property type="entry name" value="MetI-like"/>
    <property type="match status" value="1"/>
</dbReference>
<feature type="transmembrane region" description="Helical" evidence="9">
    <location>
        <begin position="288"/>
        <end position="309"/>
    </location>
</feature>
<dbReference type="SUPFAM" id="SSF161098">
    <property type="entry name" value="MetI-like"/>
    <property type="match status" value="1"/>
</dbReference>
<dbReference type="Proteomes" id="UP000320421">
    <property type="component" value="Chromosome"/>
</dbReference>
<dbReference type="PANTHER" id="PTHR30406">
    <property type="entry name" value="SULFATE TRANSPORT SYSTEM PERMEASE PROTEIN"/>
    <property type="match status" value="1"/>
</dbReference>
<evidence type="ECO:0000256" key="7">
    <source>
        <dbReference type="ARBA" id="ARBA00023136"/>
    </source>
</evidence>
<keyword evidence="12" id="KW-1185">Reference proteome</keyword>
<protein>
    <submittedName>
        <fullName evidence="11">Sulfate transport system permease protein CysW</fullName>
    </submittedName>
</protein>
<dbReference type="CDD" id="cd06261">
    <property type="entry name" value="TM_PBP2"/>
    <property type="match status" value="1"/>
</dbReference>
<dbReference type="AlphaFoldDB" id="A0A517PN58"/>
<dbReference type="EMBL" id="CP036266">
    <property type="protein sequence ID" value="QDT20811.1"/>
    <property type="molecule type" value="Genomic_DNA"/>
</dbReference>
<evidence type="ECO:0000259" key="10">
    <source>
        <dbReference type="PROSITE" id="PS50928"/>
    </source>
</evidence>
<evidence type="ECO:0000256" key="3">
    <source>
        <dbReference type="ARBA" id="ARBA00022448"/>
    </source>
</evidence>
<feature type="transmembrane region" description="Helical" evidence="9">
    <location>
        <begin position="103"/>
        <end position="124"/>
    </location>
</feature>
<dbReference type="PANTHER" id="PTHR30406:SF8">
    <property type="entry name" value="SULFATE TRANSPORT SYSTEM PERMEASE PROTEIN CYST"/>
    <property type="match status" value="1"/>
</dbReference>
<evidence type="ECO:0000256" key="4">
    <source>
        <dbReference type="ARBA" id="ARBA00022692"/>
    </source>
</evidence>
<dbReference type="RefSeq" id="WP_145184148.1">
    <property type="nucleotide sequence ID" value="NZ_CP036266.1"/>
</dbReference>
<feature type="domain" description="ABC transmembrane type-1" evidence="10">
    <location>
        <begin position="65"/>
        <end position="306"/>
    </location>
</feature>
<comment type="subunit">
    <text evidence="2">The complex is composed of two ATP-binding proteins (CysA), two transmembrane proteins (CysT and CysW) and a solute-binding protein (CysP).</text>
</comment>
<dbReference type="InterPro" id="IPR035906">
    <property type="entry name" value="MetI-like_sf"/>
</dbReference>
<evidence type="ECO:0000313" key="11">
    <source>
        <dbReference type="EMBL" id="QDT20811.1"/>
    </source>
</evidence>